<evidence type="ECO:0000256" key="1">
    <source>
        <dbReference type="ARBA" id="ARBA00004651"/>
    </source>
</evidence>
<dbReference type="AlphaFoldDB" id="A0A1G9ZL43"/>
<keyword evidence="5" id="KW-0133">Cell shape</keyword>
<comment type="subcellular location">
    <subcellularLocation>
        <location evidence="1">Cell membrane</location>
        <topology evidence="1">Multi-pass membrane protein</topology>
    </subcellularLocation>
</comment>
<feature type="transmembrane region" description="Helical" evidence="8">
    <location>
        <begin position="56"/>
        <end position="74"/>
    </location>
</feature>
<feature type="transmembrane region" description="Helical" evidence="8">
    <location>
        <begin position="80"/>
        <end position="96"/>
    </location>
</feature>
<evidence type="ECO:0000256" key="6">
    <source>
        <dbReference type="ARBA" id="ARBA00022989"/>
    </source>
</evidence>
<evidence type="ECO:0000256" key="7">
    <source>
        <dbReference type="ARBA" id="ARBA00023136"/>
    </source>
</evidence>
<dbReference type="InterPro" id="IPR007227">
    <property type="entry name" value="Cell_shape_determining_MreD"/>
</dbReference>
<gene>
    <name evidence="9" type="ORF">SAMN05216498_1746</name>
</gene>
<proteinExistence type="inferred from homology"/>
<keyword evidence="6 8" id="KW-1133">Transmembrane helix</keyword>
<organism evidence="9 10">
    <name type="scientific">Tenuibacillus multivorans</name>
    <dbReference type="NCBI Taxonomy" id="237069"/>
    <lineage>
        <taxon>Bacteria</taxon>
        <taxon>Bacillati</taxon>
        <taxon>Bacillota</taxon>
        <taxon>Bacilli</taxon>
        <taxon>Bacillales</taxon>
        <taxon>Bacillaceae</taxon>
        <taxon>Tenuibacillus</taxon>
    </lineage>
</organism>
<evidence type="ECO:0000313" key="10">
    <source>
        <dbReference type="Proteomes" id="UP000199334"/>
    </source>
</evidence>
<dbReference type="STRING" id="237069.SAMN05216498_1746"/>
<feature type="transmembrane region" description="Helical" evidence="8">
    <location>
        <begin position="139"/>
        <end position="161"/>
    </location>
</feature>
<protein>
    <submittedName>
        <fullName evidence="9">Rod shape-determining protein MreD</fullName>
    </submittedName>
</protein>
<feature type="transmembrane region" description="Helical" evidence="8">
    <location>
        <begin position="34"/>
        <end position="51"/>
    </location>
</feature>
<sequence length="176" mass="20376">MRSLYLPLISFILLVLESVAVGFLPETIMASDLYYIPHWILVFSLLVLLFYDQEHTYHGIVNGVIFGFLFELVYTDLLGIYMLAYGIVLYLIHLLIKVLQQNFAVTLLLATISIIVAELILYALYLMVGQIDLAVTEFIRLRLIPTVLSNILFLLVIYPFFAKRLVKWQEQDQQIK</sequence>
<dbReference type="Pfam" id="PF04093">
    <property type="entry name" value="MreD"/>
    <property type="match status" value="1"/>
</dbReference>
<evidence type="ECO:0000256" key="2">
    <source>
        <dbReference type="ARBA" id="ARBA00007776"/>
    </source>
</evidence>
<keyword evidence="7 8" id="KW-0472">Membrane</keyword>
<evidence type="ECO:0000256" key="4">
    <source>
        <dbReference type="ARBA" id="ARBA00022692"/>
    </source>
</evidence>
<feature type="transmembrane region" description="Helical" evidence="8">
    <location>
        <begin position="103"/>
        <end position="127"/>
    </location>
</feature>
<dbReference type="NCBIfam" id="TIGR03426">
    <property type="entry name" value="shape_MreD"/>
    <property type="match status" value="1"/>
</dbReference>
<dbReference type="Proteomes" id="UP000199334">
    <property type="component" value="Unassembled WGS sequence"/>
</dbReference>
<keyword evidence="10" id="KW-1185">Reference proteome</keyword>
<evidence type="ECO:0000313" key="9">
    <source>
        <dbReference type="EMBL" id="SDN22014.1"/>
    </source>
</evidence>
<evidence type="ECO:0000256" key="8">
    <source>
        <dbReference type="SAM" id="Phobius"/>
    </source>
</evidence>
<comment type="similarity">
    <text evidence="2">Belongs to the MreD family.</text>
</comment>
<dbReference type="GO" id="GO:0008360">
    <property type="term" value="P:regulation of cell shape"/>
    <property type="evidence" value="ECO:0007669"/>
    <property type="project" value="UniProtKB-KW"/>
</dbReference>
<evidence type="ECO:0000256" key="5">
    <source>
        <dbReference type="ARBA" id="ARBA00022960"/>
    </source>
</evidence>
<keyword evidence="4 8" id="KW-0812">Transmembrane</keyword>
<keyword evidence="3" id="KW-1003">Cell membrane</keyword>
<reference evidence="9 10" key="1">
    <citation type="submission" date="2016-10" db="EMBL/GenBank/DDBJ databases">
        <authorList>
            <person name="de Groot N.N."/>
        </authorList>
    </citation>
    <scope>NUCLEOTIDE SEQUENCE [LARGE SCALE GENOMIC DNA]</scope>
    <source>
        <strain evidence="9 10">CGMCC 1.3442</strain>
    </source>
</reference>
<name>A0A1G9ZL43_9BACI</name>
<evidence type="ECO:0000256" key="3">
    <source>
        <dbReference type="ARBA" id="ARBA00022475"/>
    </source>
</evidence>
<dbReference type="RefSeq" id="WP_176752976.1">
    <property type="nucleotide sequence ID" value="NZ_BJVZ01000012.1"/>
</dbReference>
<dbReference type="EMBL" id="FNIG01000003">
    <property type="protein sequence ID" value="SDN22014.1"/>
    <property type="molecule type" value="Genomic_DNA"/>
</dbReference>
<accession>A0A1G9ZL43</accession>
<dbReference type="GO" id="GO:0005886">
    <property type="term" value="C:plasma membrane"/>
    <property type="evidence" value="ECO:0007669"/>
    <property type="project" value="UniProtKB-SubCell"/>
</dbReference>